<evidence type="ECO:0000259" key="2">
    <source>
        <dbReference type="Pfam" id="PF16452"/>
    </source>
</evidence>
<dbReference type="RefSeq" id="WP_059310547.1">
    <property type="nucleotide sequence ID" value="NZ_LRCR01000006.1"/>
</dbReference>
<sequence length="191" mass="20746">MILDSQVNNEELLDRICQVYGFTQKIQLARHFNIAASSLQNRYARGTISYDFAVQCALDTGASLRWLMTGQGAQFEGNPAPGDPVSVSAFTLSDGRLEENTTLSIDSAVFSKPLARGIAVRAEGKLHFIEKEASLTDGLWLVEIEGTTSIRDLTLLPGKKLHVAGGKVPFECGIDEIKTVGRVVGIYSEVN</sequence>
<dbReference type="InterPro" id="IPR010744">
    <property type="entry name" value="Phage_CI_N"/>
</dbReference>
<dbReference type="AlphaFoldDB" id="A0A0X4EUM1"/>
<dbReference type="Pfam" id="PF07022">
    <property type="entry name" value="Phage_CI_repr"/>
    <property type="match status" value="1"/>
</dbReference>
<evidence type="ECO:0000313" key="4">
    <source>
        <dbReference type="Proteomes" id="UP000064715"/>
    </source>
</evidence>
<evidence type="ECO:0000313" key="3">
    <source>
        <dbReference type="EMBL" id="KUQ85403.1"/>
    </source>
</evidence>
<dbReference type="GO" id="GO:0045892">
    <property type="term" value="P:negative regulation of DNA-templated transcription"/>
    <property type="evidence" value="ECO:0007669"/>
    <property type="project" value="InterPro"/>
</dbReference>
<accession>A0A0X4EUM1</accession>
<feature type="domain" description="Bacteriophage CI repressor N-terminal" evidence="1">
    <location>
        <begin position="12"/>
        <end position="73"/>
    </location>
</feature>
<dbReference type="GO" id="GO:0051259">
    <property type="term" value="P:protein complex oligomerization"/>
    <property type="evidence" value="ECO:0007669"/>
    <property type="project" value="InterPro"/>
</dbReference>
<name>A0A0X4EUM1_9ENTR</name>
<dbReference type="OrthoDB" id="7067028at2"/>
<dbReference type="Gene3D" id="1.10.260.40">
    <property type="entry name" value="lambda repressor-like DNA-binding domains"/>
    <property type="match status" value="1"/>
</dbReference>
<protein>
    <submittedName>
        <fullName evidence="3">Repressor</fullName>
    </submittedName>
</protein>
<gene>
    <name evidence="3" type="ORF">AWI28_11415</name>
</gene>
<feature type="domain" description="Bacteriophage CI repressor C-terminal" evidence="2">
    <location>
        <begin position="87"/>
        <end position="184"/>
    </location>
</feature>
<reference evidence="4" key="1">
    <citation type="submission" date="2016-01" db="EMBL/GenBank/DDBJ databases">
        <title>WGS of SAMN04407783.</title>
        <authorList>
            <person name="Adams M."/>
            <person name="Sutton G."/>
            <person name="Nelson K."/>
            <person name="Thaden J."/>
            <person name="Fowler V."/>
            <person name="Mccorrison J."/>
            <person name="Sanka R."/>
            <person name="Brinkac L."/>
            <person name="Nierman W."/>
        </authorList>
    </citation>
    <scope>NUCLEOTIDE SEQUENCE [LARGE SCALE GENOMIC DNA]</scope>
    <source>
        <strain evidence="4">GN04363</strain>
    </source>
</reference>
<dbReference type="EMBL" id="LRCR01000006">
    <property type="protein sequence ID" value="KUQ85403.1"/>
    <property type="molecule type" value="Genomic_DNA"/>
</dbReference>
<dbReference type="GO" id="GO:0003677">
    <property type="term" value="F:DNA binding"/>
    <property type="evidence" value="ECO:0007669"/>
    <property type="project" value="InterPro"/>
</dbReference>
<comment type="caution">
    <text evidence="3">The sequence shown here is derived from an EMBL/GenBank/DDBJ whole genome shotgun (WGS) entry which is preliminary data.</text>
</comment>
<evidence type="ECO:0000259" key="1">
    <source>
        <dbReference type="Pfam" id="PF07022"/>
    </source>
</evidence>
<keyword evidence="4" id="KW-1185">Reference proteome</keyword>
<dbReference type="Gene3D" id="2.10.109.10">
    <property type="entry name" value="Umud Fragment, subunit A"/>
    <property type="match status" value="1"/>
</dbReference>
<dbReference type="InterPro" id="IPR032499">
    <property type="entry name" value="Phage_CI_C"/>
</dbReference>
<dbReference type="Proteomes" id="UP000064715">
    <property type="component" value="Unassembled WGS sequence"/>
</dbReference>
<dbReference type="InterPro" id="IPR010982">
    <property type="entry name" value="Lambda_DNA-bd_dom_sf"/>
</dbReference>
<dbReference type="Pfam" id="PF16452">
    <property type="entry name" value="Phage_CI_C"/>
    <property type="match status" value="1"/>
</dbReference>
<organism evidence="3 4">
    <name type="scientific">Enterobacter genomosp. O</name>
    <dbReference type="NCBI Taxonomy" id="2364150"/>
    <lineage>
        <taxon>Bacteria</taxon>
        <taxon>Pseudomonadati</taxon>
        <taxon>Pseudomonadota</taxon>
        <taxon>Gammaproteobacteria</taxon>
        <taxon>Enterobacterales</taxon>
        <taxon>Enterobacteriaceae</taxon>
        <taxon>Enterobacter</taxon>
        <taxon>Enterobacter cloacae complex</taxon>
        <taxon>Enterobacter cloacae complex clade O</taxon>
    </lineage>
</organism>
<proteinExistence type="predicted"/>